<protein>
    <submittedName>
        <fullName evidence="2">GNAT family N-acetyltransferase</fullName>
    </submittedName>
</protein>
<accession>A0ABX7VU22</accession>
<keyword evidence="3" id="KW-1185">Reference proteome</keyword>
<sequence>MDWIRKSFGELDTKELYTIIQTRIDVFVVEQQCPYRELDGHDYRAIHLFCKDGEKIVAYARLLPKGTVYEQASIGRVLVHKQYRGQGFARELLQKAISHITEQWQETMIKIQGQEYLRNFYASFGFQEISDVYLDDDIPHVDMLLTTFPKELDSPMGDSPR</sequence>
<dbReference type="InterPro" id="IPR000182">
    <property type="entry name" value="GNAT_dom"/>
</dbReference>
<dbReference type="PROSITE" id="PS51186">
    <property type="entry name" value="GNAT"/>
    <property type="match status" value="1"/>
</dbReference>
<dbReference type="Proteomes" id="UP000665043">
    <property type="component" value="Chromosome"/>
</dbReference>
<dbReference type="SUPFAM" id="SSF55729">
    <property type="entry name" value="Acyl-CoA N-acyltransferases (Nat)"/>
    <property type="match status" value="1"/>
</dbReference>
<feature type="domain" description="N-acetyltransferase" evidence="1">
    <location>
        <begin position="6"/>
        <end position="151"/>
    </location>
</feature>
<evidence type="ECO:0000259" key="1">
    <source>
        <dbReference type="PROSITE" id="PS51186"/>
    </source>
</evidence>
<dbReference type="InterPro" id="IPR016181">
    <property type="entry name" value="Acyl_CoA_acyltransferase"/>
</dbReference>
<name>A0ABX7VU22_9BACI</name>
<proteinExistence type="predicted"/>
<dbReference type="RefSeq" id="WP_209366626.1">
    <property type="nucleotide sequence ID" value="NZ_CP046956.1"/>
</dbReference>
<dbReference type="EMBL" id="CP046956">
    <property type="protein sequence ID" value="QTM98081.1"/>
    <property type="molecule type" value="Genomic_DNA"/>
</dbReference>
<dbReference type="Pfam" id="PF13673">
    <property type="entry name" value="Acetyltransf_10"/>
    <property type="match status" value="1"/>
</dbReference>
<dbReference type="InterPro" id="IPR039143">
    <property type="entry name" value="GNPNAT1-like"/>
</dbReference>
<dbReference type="Gene3D" id="3.40.630.30">
    <property type="match status" value="1"/>
</dbReference>
<gene>
    <name evidence="2" type="ORF">ERJ70_01335</name>
</gene>
<evidence type="ECO:0000313" key="3">
    <source>
        <dbReference type="Proteomes" id="UP000665043"/>
    </source>
</evidence>
<evidence type="ECO:0000313" key="2">
    <source>
        <dbReference type="EMBL" id="QTM98081.1"/>
    </source>
</evidence>
<dbReference type="CDD" id="cd04301">
    <property type="entry name" value="NAT_SF"/>
    <property type="match status" value="1"/>
</dbReference>
<organism evidence="2 3">
    <name type="scientific">Sediminibacillus dalangtanensis</name>
    <dbReference type="NCBI Taxonomy" id="2729421"/>
    <lineage>
        <taxon>Bacteria</taxon>
        <taxon>Bacillati</taxon>
        <taxon>Bacillota</taxon>
        <taxon>Bacilli</taxon>
        <taxon>Bacillales</taxon>
        <taxon>Bacillaceae</taxon>
        <taxon>Sediminibacillus</taxon>
    </lineage>
</organism>
<dbReference type="PANTHER" id="PTHR13355">
    <property type="entry name" value="GLUCOSAMINE 6-PHOSPHATE N-ACETYLTRANSFERASE"/>
    <property type="match status" value="1"/>
</dbReference>
<reference evidence="2 3" key="1">
    <citation type="submission" date="2019-12" db="EMBL/GenBank/DDBJ databases">
        <title>The whole genome sequencing of a strain isolated from a Mars analog, Dalangtan Playa.</title>
        <authorList>
            <person name="Huang T."/>
        </authorList>
    </citation>
    <scope>NUCLEOTIDE SEQUENCE [LARGE SCALE GENOMIC DNA]</scope>
    <source>
        <strain evidence="2 3">DP4-553-S</strain>
    </source>
</reference>
<dbReference type="PANTHER" id="PTHR13355:SF11">
    <property type="entry name" value="GLUCOSAMINE 6-PHOSPHATE N-ACETYLTRANSFERASE"/>
    <property type="match status" value="1"/>
</dbReference>